<dbReference type="Proteomes" id="UP000053593">
    <property type="component" value="Unassembled WGS sequence"/>
</dbReference>
<dbReference type="AlphaFoldDB" id="A0A0D0C3E5"/>
<name>A0A0D0C3E5_9AGAR</name>
<protein>
    <submittedName>
        <fullName evidence="1">Uncharacterized protein</fullName>
    </submittedName>
</protein>
<sequence>MEVDLGDGLCNIVYYQMVWQCNINITYNEIKQGIDLQAPKQYHHWGEESWSSPVAFFSMIKQFGRWKEAEQKWIIDTLPFMIQEPWVPHHCSMGQFLTRRRSVVKEETFQEWTNRGPDRYSYFKDTTEDIFKDLARDWTKDEWELDWKERVAYTKWYWLSLTKEMVNPELKVNFRWW</sequence>
<gene>
    <name evidence="1" type="ORF">GYMLUDRAFT_58343</name>
</gene>
<reference evidence="1 2" key="1">
    <citation type="submission" date="2014-04" db="EMBL/GenBank/DDBJ databases">
        <title>Evolutionary Origins and Diversification of the Mycorrhizal Mutualists.</title>
        <authorList>
            <consortium name="DOE Joint Genome Institute"/>
            <consortium name="Mycorrhizal Genomics Consortium"/>
            <person name="Kohler A."/>
            <person name="Kuo A."/>
            <person name="Nagy L.G."/>
            <person name="Floudas D."/>
            <person name="Copeland A."/>
            <person name="Barry K.W."/>
            <person name="Cichocki N."/>
            <person name="Veneault-Fourrey C."/>
            <person name="LaButti K."/>
            <person name="Lindquist E.A."/>
            <person name="Lipzen A."/>
            <person name="Lundell T."/>
            <person name="Morin E."/>
            <person name="Murat C."/>
            <person name="Riley R."/>
            <person name="Ohm R."/>
            <person name="Sun H."/>
            <person name="Tunlid A."/>
            <person name="Henrissat B."/>
            <person name="Grigoriev I.V."/>
            <person name="Hibbett D.S."/>
            <person name="Martin F."/>
        </authorList>
    </citation>
    <scope>NUCLEOTIDE SEQUENCE [LARGE SCALE GENOMIC DNA]</scope>
    <source>
        <strain evidence="1 2">FD-317 M1</strain>
    </source>
</reference>
<organism evidence="1 2">
    <name type="scientific">Collybiopsis luxurians FD-317 M1</name>
    <dbReference type="NCBI Taxonomy" id="944289"/>
    <lineage>
        <taxon>Eukaryota</taxon>
        <taxon>Fungi</taxon>
        <taxon>Dikarya</taxon>
        <taxon>Basidiomycota</taxon>
        <taxon>Agaricomycotina</taxon>
        <taxon>Agaricomycetes</taxon>
        <taxon>Agaricomycetidae</taxon>
        <taxon>Agaricales</taxon>
        <taxon>Marasmiineae</taxon>
        <taxon>Omphalotaceae</taxon>
        <taxon>Collybiopsis</taxon>
        <taxon>Collybiopsis luxurians</taxon>
    </lineage>
</organism>
<dbReference type="EMBL" id="KN834767">
    <property type="protein sequence ID" value="KIK62631.1"/>
    <property type="molecule type" value="Genomic_DNA"/>
</dbReference>
<evidence type="ECO:0000313" key="2">
    <source>
        <dbReference type="Proteomes" id="UP000053593"/>
    </source>
</evidence>
<evidence type="ECO:0000313" key="1">
    <source>
        <dbReference type="EMBL" id="KIK62631.1"/>
    </source>
</evidence>
<keyword evidence="2" id="KW-1185">Reference proteome</keyword>
<dbReference type="HOGENOM" id="CLU_1518030_0_0_1"/>
<proteinExistence type="predicted"/>
<accession>A0A0D0C3E5</accession>